<gene>
    <name evidence="1" type="ORF">GCM10009066_05520</name>
</gene>
<accession>A0AAV3S4G7</accession>
<dbReference type="AlphaFoldDB" id="A0AAV3S4G7"/>
<dbReference type="RefSeq" id="WP_211313604.1">
    <property type="nucleotide sequence ID" value="NZ_BAAABL010000026.1"/>
</dbReference>
<evidence type="ECO:0000313" key="2">
    <source>
        <dbReference type="Proteomes" id="UP001500837"/>
    </source>
</evidence>
<evidence type="ECO:0000313" key="1">
    <source>
        <dbReference type="EMBL" id="GAA0293886.1"/>
    </source>
</evidence>
<proteinExistence type="predicted"/>
<keyword evidence="2" id="KW-1185">Reference proteome</keyword>
<protein>
    <submittedName>
        <fullName evidence="1">Uncharacterized protein</fullName>
    </submittedName>
</protein>
<comment type="caution">
    <text evidence="1">The sequence shown here is derived from an EMBL/GenBank/DDBJ whole genome shotgun (WGS) entry which is preliminary data.</text>
</comment>
<name>A0AAV3S4G7_9EURY</name>
<dbReference type="EMBL" id="BAAABL010000026">
    <property type="protein sequence ID" value="GAA0293886.1"/>
    <property type="molecule type" value="Genomic_DNA"/>
</dbReference>
<dbReference type="Proteomes" id="UP001500837">
    <property type="component" value="Unassembled WGS sequence"/>
</dbReference>
<organism evidence="1 2">
    <name type="scientific">Halarchaeum salinum</name>
    <dbReference type="NCBI Taxonomy" id="489912"/>
    <lineage>
        <taxon>Archaea</taxon>
        <taxon>Methanobacteriati</taxon>
        <taxon>Methanobacteriota</taxon>
        <taxon>Stenosarchaea group</taxon>
        <taxon>Halobacteria</taxon>
        <taxon>Halobacteriales</taxon>
        <taxon>Halobacteriaceae</taxon>
    </lineage>
</organism>
<reference evidence="1 2" key="1">
    <citation type="journal article" date="2019" name="Int. J. Syst. Evol. Microbiol.">
        <title>The Global Catalogue of Microorganisms (GCM) 10K type strain sequencing project: providing services to taxonomists for standard genome sequencing and annotation.</title>
        <authorList>
            <consortium name="The Broad Institute Genomics Platform"/>
            <consortium name="The Broad Institute Genome Sequencing Center for Infectious Disease"/>
            <person name="Wu L."/>
            <person name="Ma J."/>
        </authorList>
    </citation>
    <scope>NUCLEOTIDE SEQUENCE [LARGE SCALE GENOMIC DNA]</scope>
    <source>
        <strain evidence="1 2">JCM 16330</strain>
    </source>
</reference>
<sequence length="232" mass="24798">MNAGILGVPHGRLTTIESYANTVTDGSHELTTAVDVEEQTTLGGGVACIEGRALRETVEEIDTATVDSGRIKIGSTRQKIQRWTDVVGLTAGDDHEGFLLVGSSDATFGFDVAGDAIIETAELDLGAFLDEHDVLGVGTAGTAAIGPIESITSHGTDVREDEEIGIGEHVRDSIRAGYLSQVRCHYDSDWGFVRCFLAASGYIEVYEPDLETADFVQFVAEDILPYVRSDDA</sequence>